<comment type="caution">
    <text evidence="3">The sequence shown here is derived from an EMBL/GenBank/DDBJ whole genome shotgun (WGS) entry which is preliminary data.</text>
</comment>
<dbReference type="Proteomes" id="UP000279446">
    <property type="component" value="Unassembled WGS sequence"/>
</dbReference>
<keyword evidence="3" id="KW-0378">Hydrolase</keyword>
<reference evidence="3 4" key="1">
    <citation type="submission" date="2018-12" db="EMBL/GenBank/DDBJ databases">
        <authorList>
            <person name="Sun L."/>
            <person name="Chen Z."/>
        </authorList>
    </citation>
    <scope>NUCLEOTIDE SEQUENCE [LARGE SCALE GENOMIC DNA]</scope>
    <source>
        <strain evidence="3 4">DSM 15890</strain>
    </source>
</reference>
<dbReference type="RefSeq" id="WP_127194055.1">
    <property type="nucleotide sequence ID" value="NZ_RZNY01000022.1"/>
</dbReference>
<dbReference type="EMBL" id="RZNY01000022">
    <property type="protein sequence ID" value="RUT42998.1"/>
    <property type="molecule type" value="Genomic_DNA"/>
</dbReference>
<protein>
    <submittedName>
        <fullName evidence="3">UDP-2,4-diacetamido-2,4, 6-trideoxy-beta-L-altropyranose hydrolase</fullName>
        <ecNumber evidence="3">3.6.1.57</ecNumber>
    </submittedName>
</protein>
<evidence type="ECO:0000256" key="2">
    <source>
        <dbReference type="PIRSR" id="PIRSR620023-2"/>
    </source>
</evidence>
<dbReference type="Gene3D" id="3.40.50.11190">
    <property type="match status" value="1"/>
</dbReference>
<dbReference type="OrthoDB" id="9805604at2"/>
<dbReference type="NCBIfam" id="TIGR03590">
    <property type="entry name" value="PseG"/>
    <property type="match status" value="1"/>
</dbReference>
<accession>A0A3S1C518</accession>
<evidence type="ECO:0000256" key="1">
    <source>
        <dbReference type="PIRSR" id="PIRSR620023-1"/>
    </source>
</evidence>
<name>A0A3S1C518_9BACL</name>
<dbReference type="SUPFAM" id="SSF53756">
    <property type="entry name" value="UDP-Glycosyltransferase/glycogen phosphorylase"/>
    <property type="match status" value="1"/>
</dbReference>
<dbReference type="AlphaFoldDB" id="A0A3S1C518"/>
<evidence type="ECO:0000313" key="3">
    <source>
        <dbReference type="EMBL" id="RUT42998.1"/>
    </source>
</evidence>
<sequence length="359" mass="41159">MQRELYEINEIVVFRADATNNIGTGHLMRCLILADELLKHSYTSIFVVKDLHSDLIQYINTRGFQVILINGEDISIEQDATTTIEFVSGLINKPKWIIVDHYGIDYRWETMLRPHVKGIMVIDDLANRSHNCDILLDQNISHNYKLRYNKFITPGCKLFLGPEYLILKEHFYASRHDIQPRSGAVKQILVFFGGSDPTEETMKVLNCLNKNNFNDVEFNLIVGLSNKNKQVIELKTKQLKNVNFFCQVEHISELILKADFALGAGGITMWERCFLGLPSAVTVVADNQQESVLVAEYHQTIWNMGWHENIISQDYNNIIEKALGLPNVLKRMSEYCLNLIPGSRLDYVINEIVNPIKAD</sequence>
<dbReference type="Gene3D" id="3.40.50.2000">
    <property type="entry name" value="Glycogen Phosphorylase B"/>
    <property type="match status" value="1"/>
</dbReference>
<keyword evidence="4" id="KW-1185">Reference proteome</keyword>
<dbReference type="InterPro" id="IPR020023">
    <property type="entry name" value="PseG"/>
</dbReference>
<organism evidence="3 4">
    <name type="scientific">Paenibacillus anaericanus</name>
    <dbReference type="NCBI Taxonomy" id="170367"/>
    <lineage>
        <taxon>Bacteria</taxon>
        <taxon>Bacillati</taxon>
        <taxon>Bacillota</taxon>
        <taxon>Bacilli</taxon>
        <taxon>Bacillales</taxon>
        <taxon>Paenibacillaceae</taxon>
        <taxon>Paenibacillus</taxon>
    </lineage>
</organism>
<dbReference type="GO" id="GO:0016787">
    <property type="term" value="F:hydrolase activity"/>
    <property type="evidence" value="ECO:0007669"/>
    <property type="project" value="UniProtKB-KW"/>
</dbReference>
<evidence type="ECO:0000313" key="4">
    <source>
        <dbReference type="Proteomes" id="UP000279446"/>
    </source>
</evidence>
<feature type="active site" description="Proton acceptor" evidence="1">
    <location>
        <position position="26"/>
    </location>
</feature>
<proteinExistence type="predicted"/>
<feature type="binding site" evidence="2">
    <location>
        <position position="271"/>
    </location>
    <ligand>
        <name>substrate</name>
    </ligand>
</feature>
<gene>
    <name evidence="3" type="primary">pseG</name>
    <name evidence="3" type="ORF">EJP82_21200</name>
</gene>
<dbReference type="EC" id="3.6.1.57" evidence="3"/>